<evidence type="ECO:0000259" key="3">
    <source>
        <dbReference type="Pfam" id="PF13102"/>
    </source>
</evidence>
<keyword evidence="1" id="KW-0238">DNA-binding</keyword>
<dbReference type="InterPro" id="IPR025269">
    <property type="entry name" value="SAM-like_dom"/>
</dbReference>
<dbReference type="GO" id="GO:0015074">
    <property type="term" value="P:DNA integration"/>
    <property type="evidence" value="ECO:0007669"/>
    <property type="project" value="InterPro"/>
</dbReference>
<keyword evidence="2" id="KW-0233">DNA recombination</keyword>
<dbReference type="Gene3D" id="1.10.443.10">
    <property type="entry name" value="Intergrase catalytic core"/>
    <property type="match status" value="1"/>
</dbReference>
<evidence type="ECO:0000256" key="2">
    <source>
        <dbReference type="ARBA" id="ARBA00023172"/>
    </source>
</evidence>
<reference evidence="4 5" key="1">
    <citation type="submission" date="2018-05" db="EMBL/GenBank/DDBJ databases">
        <title>Genomic Encyclopedia of Archaeal and Bacterial Type Strains, Phase II (KMG-II): from individual species to whole genera.</title>
        <authorList>
            <person name="Goeker M."/>
        </authorList>
    </citation>
    <scope>NUCLEOTIDE SEQUENCE [LARGE SCALE GENOMIC DNA]</scope>
    <source>
        <strain evidence="4 5">DSM 22214</strain>
    </source>
</reference>
<name>A0A316EAT2_9BACT</name>
<dbReference type="GO" id="GO:0003677">
    <property type="term" value="F:DNA binding"/>
    <property type="evidence" value="ECO:0007669"/>
    <property type="project" value="UniProtKB-KW"/>
</dbReference>
<dbReference type="InterPro" id="IPR011010">
    <property type="entry name" value="DNA_brk_join_enz"/>
</dbReference>
<organism evidence="4 5">
    <name type="scientific">Arcicella aurantiaca</name>
    <dbReference type="NCBI Taxonomy" id="591202"/>
    <lineage>
        <taxon>Bacteria</taxon>
        <taxon>Pseudomonadati</taxon>
        <taxon>Bacteroidota</taxon>
        <taxon>Cytophagia</taxon>
        <taxon>Cytophagales</taxon>
        <taxon>Flectobacillaceae</taxon>
        <taxon>Arcicella</taxon>
    </lineage>
</organism>
<dbReference type="EMBL" id="QGGO01000008">
    <property type="protein sequence ID" value="PWK27051.1"/>
    <property type="molecule type" value="Genomic_DNA"/>
</dbReference>
<dbReference type="SUPFAM" id="SSF56349">
    <property type="entry name" value="DNA breaking-rejoining enzymes"/>
    <property type="match status" value="1"/>
</dbReference>
<feature type="domain" description="Phage integrase SAM-like" evidence="3">
    <location>
        <begin position="128"/>
        <end position="227"/>
    </location>
</feature>
<proteinExistence type="predicted"/>
<dbReference type="InterPro" id="IPR010998">
    <property type="entry name" value="Integrase_recombinase_N"/>
</dbReference>
<dbReference type="Pfam" id="PF13102">
    <property type="entry name" value="Phage_int_SAM_5"/>
    <property type="match status" value="1"/>
</dbReference>
<dbReference type="Proteomes" id="UP000245489">
    <property type="component" value="Unassembled WGS sequence"/>
</dbReference>
<dbReference type="AlphaFoldDB" id="A0A316EAT2"/>
<dbReference type="InterPro" id="IPR013762">
    <property type="entry name" value="Integrase-like_cat_sf"/>
</dbReference>
<keyword evidence="5" id="KW-1185">Reference proteome</keyword>
<comment type="caution">
    <text evidence="4">The sequence shown here is derived from an EMBL/GenBank/DDBJ whole genome shotgun (WGS) entry which is preliminary data.</text>
</comment>
<protein>
    <submittedName>
        <fullName evidence="4">Integrase-like protein</fullName>
    </submittedName>
</protein>
<accession>A0A316EAT2</accession>
<evidence type="ECO:0000313" key="4">
    <source>
        <dbReference type="EMBL" id="PWK27051.1"/>
    </source>
</evidence>
<dbReference type="GO" id="GO:0006310">
    <property type="term" value="P:DNA recombination"/>
    <property type="evidence" value="ECO:0007669"/>
    <property type="project" value="UniProtKB-KW"/>
</dbReference>
<dbReference type="Gene3D" id="1.10.150.130">
    <property type="match status" value="1"/>
</dbReference>
<gene>
    <name evidence="4" type="ORF">LV89_01863</name>
</gene>
<evidence type="ECO:0000313" key="5">
    <source>
        <dbReference type="Proteomes" id="UP000245489"/>
    </source>
</evidence>
<sequence length="412" mass="48037">MPYNTPYNPMKISFYFKYSQTSAKKNQGFGSIYYYLMLGNRKTKEKSTAISCHINEWDAYNKQFIGKDAVSRNLKIKQISDILEQNKLIKEVLNEPFTGDELIEMTTVSERFKKTFLTVLQEYIDEQFYKIRKPKMTKSQANIEESTWRTYQKRQKNIVEFLKNTKKTGIPVADFDARMCELLDNYLTQTGRGQAYATKHVKLVKTVMTFAKSNKLIKVNFAETYKIKPEPKRTVKTLRQEDYDKLEKIRPLLSNTELKYLDVLLFMRETFMHVGDYLETTSENITKYDNGQVWIIKPRVKRIEENNQIQVIPLSETALKIIEKYGSIEQMPHTKQTTINRYIKQACAKADIKLNVSSKCGRSSGISLKYNFGGMRESSIAAIAGWTSTRELVNYLEIDMVQLHNEFLGERA</sequence>
<evidence type="ECO:0000256" key="1">
    <source>
        <dbReference type="ARBA" id="ARBA00023125"/>
    </source>
</evidence>